<dbReference type="CDD" id="cd06261">
    <property type="entry name" value="TM_PBP2"/>
    <property type="match status" value="1"/>
</dbReference>
<keyword evidence="10" id="KW-1185">Reference proteome</keyword>
<feature type="domain" description="ABC transmembrane type-1" evidence="8">
    <location>
        <begin position="74"/>
        <end position="269"/>
    </location>
</feature>
<comment type="caution">
    <text evidence="9">The sequence shown here is derived from an EMBL/GenBank/DDBJ whole genome shotgun (WGS) entry which is preliminary data.</text>
</comment>
<feature type="transmembrane region" description="Helical" evidence="7">
    <location>
        <begin position="248"/>
        <end position="272"/>
    </location>
</feature>
<dbReference type="Proteomes" id="UP001138997">
    <property type="component" value="Unassembled WGS sequence"/>
</dbReference>
<dbReference type="GO" id="GO:0006865">
    <property type="term" value="P:amino acid transport"/>
    <property type="evidence" value="ECO:0007669"/>
    <property type="project" value="TreeGrafter"/>
</dbReference>
<evidence type="ECO:0000256" key="1">
    <source>
        <dbReference type="ARBA" id="ARBA00004651"/>
    </source>
</evidence>
<evidence type="ECO:0000313" key="9">
    <source>
        <dbReference type="EMBL" id="MCD5313899.1"/>
    </source>
</evidence>
<evidence type="ECO:0000256" key="6">
    <source>
        <dbReference type="ARBA" id="ARBA00023136"/>
    </source>
</evidence>
<comment type="subcellular location">
    <subcellularLocation>
        <location evidence="1 7">Cell membrane</location>
        <topology evidence="1 7">Multi-pass membrane protein</topology>
    </subcellularLocation>
</comment>
<dbReference type="PANTHER" id="PTHR30614">
    <property type="entry name" value="MEMBRANE COMPONENT OF AMINO ACID ABC TRANSPORTER"/>
    <property type="match status" value="1"/>
</dbReference>
<comment type="similarity">
    <text evidence="7">Belongs to the binding-protein-dependent transport system permease family.</text>
</comment>
<feature type="transmembrane region" description="Helical" evidence="7">
    <location>
        <begin position="110"/>
        <end position="133"/>
    </location>
</feature>
<sequence length="298" mass="32612">MSDLSVLYDAPGPKAKRNATIGSVVVGLALLAVLYVVYARLDEKGQWSWDLWGPLLDPSNEVFELVWQNLGTGLRNTLTGALVAITLSLLLGVVFGVARVMLGRWARIPVVGLIEILRGLPVIVMMFMAYQLLPALGVNYEPLPGPDAFWYMVVGLTLYNLAVFAEILRSGVNSLPKGQREAGLVIGLTPLQTMVMIQLPQAFRTMLPAIISQMVVVLKDTSLIMFLGQYPELLYQAKIIYQDLGNTLQTLVVVGIIFIAINFALSQLAVWVEKRMSRRSAGKSIDPIMATTAAPVKV</sequence>
<dbReference type="PANTHER" id="PTHR30614:SF21">
    <property type="entry name" value="AMINO ACID ABC TRANSPORTER PERMEASE"/>
    <property type="match status" value="1"/>
</dbReference>
<dbReference type="GO" id="GO:0043190">
    <property type="term" value="C:ATP-binding cassette (ABC) transporter complex"/>
    <property type="evidence" value="ECO:0007669"/>
    <property type="project" value="InterPro"/>
</dbReference>
<dbReference type="Gene3D" id="1.10.3720.10">
    <property type="entry name" value="MetI-like"/>
    <property type="match status" value="1"/>
</dbReference>
<dbReference type="SUPFAM" id="SSF161098">
    <property type="entry name" value="MetI-like"/>
    <property type="match status" value="1"/>
</dbReference>
<keyword evidence="5 7" id="KW-1133">Transmembrane helix</keyword>
<dbReference type="InterPro" id="IPR010065">
    <property type="entry name" value="AA_ABC_transptr_permease_3TM"/>
</dbReference>
<organism evidence="9 10">
    <name type="scientific">Kineosporia babensis</name>
    <dbReference type="NCBI Taxonomy" id="499548"/>
    <lineage>
        <taxon>Bacteria</taxon>
        <taxon>Bacillati</taxon>
        <taxon>Actinomycetota</taxon>
        <taxon>Actinomycetes</taxon>
        <taxon>Kineosporiales</taxon>
        <taxon>Kineosporiaceae</taxon>
        <taxon>Kineosporia</taxon>
    </lineage>
</organism>
<protein>
    <submittedName>
        <fullName evidence="9">Amino acid ABC transporter permease</fullName>
    </submittedName>
</protein>
<evidence type="ECO:0000256" key="3">
    <source>
        <dbReference type="ARBA" id="ARBA00022475"/>
    </source>
</evidence>
<dbReference type="Pfam" id="PF00528">
    <property type="entry name" value="BPD_transp_1"/>
    <property type="match status" value="1"/>
</dbReference>
<feature type="transmembrane region" description="Helical" evidence="7">
    <location>
        <begin position="148"/>
        <end position="168"/>
    </location>
</feature>
<dbReference type="InterPro" id="IPR035906">
    <property type="entry name" value="MetI-like_sf"/>
</dbReference>
<keyword evidence="3" id="KW-1003">Cell membrane</keyword>
<evidence type="ECO:0000256" key="4">
    <source>
        <dbReference type="ARBA" id="ARBA00022692"/>
    </source>
</evidence>
<dbReference type="RefSeq" id="WP_231445801.1">
    <property type="nucleotide sequence ID" value="NZ_JAJOMB010000013.1"/>
</dbReference>
<feature type="transmembrane region" description="Helical" evidence="7">
    <location>
        <begin position="21"/>
        <end position="41"/>
    </location>
</feature>
<dbReference type="EMBL" id="JAJOMB010000013">
    <property type="protein sequence ID" value="MCD5313899.1"/>
    <property type="molecule type" value="Genomic_DNA"/>
</dbReference>
<evidence type="ECO:0000313" key="10">
    <source>
        <dbReference type="Proteomes" id="UP001138997"/>
    </source>
</evidence>
<keyword evidence="2 7" id="KW-0813">Transport</keyword>
<dbReference type="InterPro" id="IPR000515">
    <property type="entry name" value="MetI-like"/>
</dbReference>
<dbReference type="GO" id="GO:0022857">
    <property type="term" value="F:transmembrane transporter activity"/>
    <property type="evidence" value="ECO:0007669"/>
    <property type="project" value="InterPro"/>
</dbReference>
<dbReference type="AlphaFoldDB" id="A0A9X1SVP8"/>
<feature type="transmembrane region" description="Helical" evidence="7">
    <location>
        <begin position="78"/>
        <end position="98"/>
    </location>
</feature>
<accession>A0A9X1SVP8</accession>
<name>A0A9X1SVP8_9ACTN</name>
<evidence type="ECO:0000256" key="7">
    <source>
        <dbReference type="RuleBase" id="RU363032"/>
    </source>
</evidence>
<proteinExistence type="inferred from homology"/>
<evidence type="ECO:0000256" key="2">
    <source>
        <dbReference type="ARBA" id="ARBA00022448"/>
    </source>
</evidence>
<reference evidence="9" key="1">
    <citation type="submission" date="2021-11" db="EMBL/GenBank/DDBJ databases">
        <title>Streptomyces corallinus and Kineosporia corallina sp. nov., two new coral-derived marine actinobacteria.</title>
        <authorList>
            <person name="Buangrab K."/>
            <person name="Sutthacheep M."/>
            <person name="Yeemin T."/>
            <person name="Harunari E."/>
            <person name="Igarashi Y."/>
            <person name="Sripreechasak P."/>
            <person name="Kanchanasin P."/>
            <person name="Tanasupawat S."/>
            <person name="Phongsopitanun W."/>
        </authorList>
    </citation>
    <scope>NUCLEOTIDE SEQUENCE</scope>
    <source>
        <strain evidence="9">JCM 31032</strain>
    </source>
</reference>
<evidence type="ECO:0000259" key="8">
    <source>
        <dbReference type="PROSITE" id="PS50928"/>
    </source>
</evidence>
<keyword evidence="4 7" id="KW-0812">Transmembrane</keyword>
<dbReference type="InterPro" id="IPR043429">
    <property type="entry name" value="ArtM/GltK/GlnP/TcyL/YhdX-like"/>
</dbReference>
<dbReference type="PROSITE" id="PS50928">
    <property type="entry name" value="ABC_TM1"/>
    <property type="match status" value="1"/>
</dbReference>
<gene>
    <name evidence="9" type="ORF">LR394_23605</name>
</gene>
<dbReference type="NCBIfam" id="TIGR01726">
    <property type="entry name" value="HEQRo_perm_3TM"/>
    <property type="match status" value="1"/>
</dbReference>
<keyword evidence="6 7" id="KW-0472">Membrane</keyword>
<evidence type="ECO:0000256" key="5">
    <source>
        <dbReference type="ARBA" id="ARBA00022989"/>
    </source>
</evidence>